<feature type="region of interest" description="Disordered" evidence="6">
    <location>
        <begin position="342"/>
        <end position="361"/>
    </location>
</feature>
<dbReference type="PhylomeDB" id="A0A0G4IBS4"/>
<dbReference type="AlphaFoldDB" id="A0A0G4IBS4"/>
<dbReference type="EMBL" id="CDMZ01005801">
    <property type="protein sequence ID" value="CEM54610.1"/>
    <property type="molecule type" value="Genomic_DNA"/>
</dbReference>
<dbReference type="InterPro" id="IPR005123">
    <property type="entry name" value="Oxoglu/Fe-dep_dioxygenase_dom"/>
</dbReference>
<dbReference type="Pfam" id="PF03171">
    <property type="entry name" value="2OG-FeII_Oxy"/>
    <property type="match status" value="1"/>
</dbReference>
<dbReference type="SUPFAM" id="SSF51197">
    <property type="entry name" value="Clavaminate synthase-like"/>
    <property type="match status" value="1"/>
</dbReference>
<organism evidence="8">
    <name type="scientific">Chromera velia CCMP2878</name>
    <dbReference type="NCBI Taxonomy" id="1169474"/>
    <lineage>
        <taxon>Eukaryota</taxon>
        <taxon>Sar</taxon>
        <taxon>Alveolata</taxon>
        <taxon>Colpodellida</taxon>
        <taxon>Chromeraceae</taxon>
        <taxon>Chromera</taxon>
    </lineage>
</organism>
<comment type="similarity">
    <text evidence="1 5">Belongs to the iron/ascorbate-dependent oxidoreductase family.</text>
</comment>
<dbReference type="VEuPathDB" id="CryptoDB:Cvel_12903"/>
<feature type="domain" description="Fe2OG dioxygenase" evidence="7">
    <location>
        <begin position="202"/>
        <end position="310"/>
    </location>
</feature>
<evidence type="ECO:0000256" key="6">
    <source>
        <dbReference type="SAM" id="MobiDB-lite"/>
    </source>
</evidence>
<accession>A0A0G4IBS4</accession>
<evidence type="ECO:0000256" key="4">
    <source>
        <dbReference type="ARBA" id="ARBA00023004"/>
    </source>
</evidence>
<dbReference type="Gene3D" id="2.60.120.330">
    <property type="entry name" value="B-lactam Antibiotic, Isopenicillin N Synthase, Chain"/>
    <property type="match status" value="1"/>
</dbReference>
<protein>
    <recommendedName>
        <fullName evidence="7">Fe2OG dioxygenase domain-containing protein</fullName>
    </recommendedName>
</protein>
<keyword evidence="2 5" id="KW-0479">Metal-binding</keyword>
<name>A0A0G4IBS4_9ALVE</name>
<dbReference type="PROSITE" id="PS51471">
    <property type="entry name" value="FE2OG_OXY"/>
    <property type="match status" value="1"/>
</dbReference>
<evidence type="ECO:0000259" key="7">
    <source>
        <dbReference type="PROSITE" id="PS51471"/>
    </source>
</evidence>
<evidence type="ECO:0000256" key="3">
    <source>
        <dbReference type="ARBA" id="ARBA00023002"/>
    </source>
</evidence>
<dbReference type="InterPro" id="IPR044861">
    <property type="entry name" value="IPNS-like_FE2OG_OXY"/>
</dbReference>
<keyword evidence="4 5" id="KW-0408">Iron</keyword>
<dbReference type="PANTHER" id="PTHR10209">
    <property type="entry name" value="OXIDOREDUCTASE, 2OG-FE II OXYGENASE FAMILY PROTEIN"/>
    <property type="match status" value="1"/>
</dbReference>
<gene>
    <name evidence="8" type="ORF">Cvel_12903</name>
</gene>
<evidence type="ECO:0000256" key="1">
    <source>
        <dbReference type="ARBA" id="ARBA00008056"/>
    </source>
</evidence>
<keyword evidence="3 5" id="KW-0560">Oxidoreductase</keyword>
<dbReference type="GO" id="GO:0016491">
    <property type="term" value="F:oxidoreductase activity"/>
    <property type="evidence" value="ECO:0007669"/>
    <property type="project" value="UniProtKB-KW"/>
</dbReference>
<dbReference type="Pfam" id="PF14226">
    <property type="entry name" value="DIOX_N"/>
    <property type="match status" value="1"/>
</dbReference>
<dbReference type="PANTHER" id="PTHR10209:SF881">
    <property type="entry name" value="FI07970P-RELATED"/>
    <property type="match status" value="1"/>
</dbReference>
<evidence type="ECO:0000256" key="5">
    <source>
        <dbReference type="RuleBase" id="RU003682"/>
    </source>
</evidence>
<reference evidence="8" key="1">
    <citation type="submission" date="2014-11" db="EMBL/GenBank/DDBJ databases">
        <authorList>
            <person name="Otto D Thomas"/>
            <person name="Naeem Raeece"/>
        </authorList>
    </citation>
    <scope>NUCLEOTIDE SEQUENCE</scope>
</reference>
<dbReference type="GO" id="GO:0046872">
    <property type="term" value="F:metal ion binding"/>
    <property type="evidence" value="ECO:0007669"/>
    <property type="project" value="UniProtKB-KW"/>
</dbReference>
<evidence type="ECO:0000256" key="2">
    <source>
        <dbReference type="ARBA" id="ARBA00022723"/>
    </source>
</evidence>
<dbReference type="InterPro" id="IPR027443">
    <property type="entry name" value="IPNS-like_sf"/>
</dbReference>
<dbReference type="InterPro" id="IPR026992">
    <property type="entry name" value="DIOX_N"/>
</dbReference>
<sequence length="361" mass="39407">MSSKTFELPVVDLASLQKLMDRDPLPASVVDAIGQAFDRCGFAAVINHGLKSIPRCETASTAWFRSPLTEKMSVAANGEPFGYFPMFSESLNSLEPPPEGLPAPDLREAFSMGPQHDPTARLQQVLQEKTNLREVADFCFSKTPWPDQMQKGDCRVAGEFCDSLKCFYEEASCLGQNLLRCVAKAMGLDERHFDQGSAAQEHTNSGRAIWYPKLTEAPLPNQARCGAHADSGALTLLYCGAPGLEIQLPGSSEWVPVESPPGSLVINIGELAARATKGRWRSTPHRVPAPSSLDSAENVDRLVLVLFVILAPDFPVDESGLTQGEYTISRFKRWGRVVKSEGETENEIAREQNGVNGKTAK</sequence>
<evidence type="ECO:0000313" key="8">
    <source>
        <dbReference type="EMBL" id="CEM54610.1"/>
    </source>
</evidence>
<proteinExistence type="inferred from homology"/>